<dbReference type="Proteomes" id="UP000007490">
    <property type="component" value="Chromosome"/>
</dbReference>
<evidence type="ECO:0000313" key="2">
    <source>
        <dbReference type="EMBL" id="ADZ09538.1"/>
    </source>
</evidence>
<reference evidence="2 3" key="2">
    <citation type="journal article" date="2014" name="Int. J. Syst. Evol. Microbiol.">
        <title>Methanobacterium paludis sp. nov. and a novel strain of Methanobacterium lacus isolated from northern peatlands.</title>
        <authorList>
            <person name="Cadillo-Quiroz H."/>
            <person name="Brauer S.L."/>
            <person name="Goodson N."/>
            <person name="Yavitt J.B."/>
            <person name="Zinder S.H."/>
        </authorList>
    </citation>
    <scope>NUCLEOTIDE SEQUENCE [LARGE SCALE GENOMIC DNA]</scope>
    <source>
        <strain evidence="2 3">AL-21</strain>
    </source>
</reference>
<dbReference type="eggNOG" id="arCOG02155">
    <property type="taxonomic scope" value="Archaea"/>
</dbReference>
<dbReference type="Pfam" id="PF05239">
    <property type="entry name" value="PRC"/>
    <property type="match status" value="1"/>
</dbReference>
<keyword evidence="3" id="KW-1185">Reference proteome</keyword>
<dbReference type="HOGENOM" id="CLU_184949_0_0_2"/>
<feature type="domain" description="PRC-barrel" evidence="1">
    <location>
        <begin position="5"/>
        <end position="73"/>
    </location>
</feature>
<dbReference type="Gene3D" id="2.30.30.240">
    <property type="entry name" value="PRC-barrel domain"/>
    <property type="match status" value="1"/>
</dbReference>
<dbReference type="InterPro" id="IPR027275">
    <property type="entry name" value="PRC-brl_dom"/>
</dbReference>
<dbReference type="GeneID" id="10277747"/>
<evidence type="ECO:0000313" key="3">
    <source>
        <dbReference type="Proteomes" id="UP000007490"/>
    </source>
</evidence>
<gene>
    <name evidence="2" type="ordered locus">Metbo_1296</name>
</gene>
<name>F0T718_METLA</name>
<sequence length="77" mass="8604">MKIDDDLLGKEVIDASGDKVGTVKEVDWDFQTKKVEFIELEEAGISSKIGLGDKRVVPINDVKEIGDKVLIKTRLFK</sequence>
<reference evidence="3" key="1">
    <citation type="submission" date="2011-02" db="EMBL/GenBank/DDBJ databases">
        <title>Complete sequence of Methanobacterium sp. AL-21.</title>
        <authorList>
            <consortium name="US DOE Joint Genome Institute"/>
            <person name="Lucas S."/>
            <person name="Copeland A."/>
            <person name="Lapidus A."/>
            <person name="Cheng J.-F."/>
            <person name="Goodwin L."/>
            <person name="Pitluck S."/>
            <person name="Chertkov O."/>
            <person name="Detter J.C."/>
            <person name="Han C."/>
            <person name="Tapia R."/>
            <person name="Land M."/>
            <person name="Hauser L."/>
            <person name="Kyrpides N."/>
            <person name="Ivanova N."/>
            <person name="Mikhailova N."/>
            <person name="Pagani I."/>
            <person name="Cadillo-Quiroz H."/>
            <person name="Imachi H."/>
            <person name="Zinder S."/>
            <person name="Liu W."/>
            <person name="Woyke T."/>
        </authorList>
    </citation>
    <scope>NUCLEOTIDE SEQUENCE [LARGE SCALE GENOMIC DNA]</scope>
    <source>
        <strain evidence="3">AL-21</strain>
    </source>
</reference>
<dbReference type="EMBL" id="CP002551">
    <property type="protein sequence ID" value="ADZ09538.1"/>
    <property type="molecule type" value="Genomic_DNA"/>
</dbReference>
<accession>F0T718</accession>
<dbReference type="OrthoDB" id="68960at2157"/>
<dbReference type="AlphaFoldDB" id="F0T718"/>
<protein>
    <submittedName>
        <fullName evidence="2">PRC-barrel domain protein</fullName>
    </submittedName>
</protein>
<organism evidence="2 3">
    <name type="scientific">Methanobacterium lacus (strain AL-21)</name>
    <dbReference type="NCBI Taxonomy" id="877455"/>
    <lineage>
        <taxon>Archaea</taxon>
        <taxon>Methanobacteriati</taxon>
        <taxon>Methanobacteriota</taxon>
        <taxon>Methanomada group</taxon>
        <taxon>Methanobacteria</taxon>
        <taxon>Methanobacteriales</taxon>
        <taxon>Methanobacteriaceae</taxon>
        <taxon>Methanobacterium</taxon>
    </lineage>
</organism>
<proteinExistence type="predicted"/>
<dbReference type="RefSeq" id="WP_013644889.1">
    <property type="nucleotide sequence ID" value="NC_015216.1"/>
</dbReference>
<evidence type="ECO:0000259" key="1">
    <source>
        <dbReference type="Pfam" id="PF05239"/>
    </source>
</evidence>
<dbReference type="KEGG" id="mel:Metbo_1296"/>
<dbReference type="InterPro" id="IPR011033">
    <property type="entry name" value="PRC_barrel-like_sf"/>
</dbReference>
<dbReference type="SUPFAM" id="SSF50346">
    <property type="entry name" value="PRC-barrel domain"/>
    <property type="match status" value="1"/>
</dbReference>